<sequence>QILSFNISEQKLIDKCFSSKLVSKEIFDRKFKRVIRKEQKLIIGFDRRKDNERVQGLIEKTGSLNFSIDEKNIFLNTIKNELNNFERFRSKLCGGSEQNFRVKKCGDCGKTIEYKSDGKTPIVYPVVCESPYCAKPPCIIHRKLKAELLFNVFLWGNKHWIKQRDIRTE</sequence>
<proteinExistence type="predicted"/>
<protein>
    <submittedName>
        <fullName evidence="1">Uncharacterized protein</fullName>
    </submittedName>
</protein>
<evidence type="ECO:0000313" key="1">
    <source>
        <dbReference type="EMBL" id="GAI53124.1"/>
    </source>
</evidence>
<accession>X1RC06</accession>
<dbReference type="AlphaFoldDB" id="X1RC06"/>
<feature type="non-terminal residue" evidence="1">
    <location>
        <position position="169"/>
    </location>
</feature>
<comment type="caution">
    <text evidence="1">The sequence shown here is derived from an EMBL/GenBank/DDBJ whole genome shotgun (WGS) entry which is preliminary data.</text>
</comment>
<feature type="non-terminal residue" evidence="1">
    <location>
        <position position="1"/>
    </location>
</feature>
<gene>
    <name evidence="1" type="ORF">S06H3_61503</name>
</gene>
<dbReference type="EMBL" id="BARV01040346">
    <property type="protein sequence ID" value="GAI53124.1"/>
    <property type="molecule type" value="Genomic_DNA"/>
</dbReference>
<reference evidence="1" key="1">
    <citation type="journal article" date="2014" name="Front. Microbiol.">
        <title>High frequency of phylogenetically diverse reductive dehalogenase-homologous genes in deep subseafloor sedimentary metagenomes.</title>
        <authorList>
            <person name="Kawai M."/>
            <person name="Futagami T."/>
            <person name="Toyoda A."/>
            <person name="Takaki Y."/>
            <person name="Nishi S."/>
            <person name="Hori S."/>
            <person name="Arai W."/>
            <person name="Tsubouchi T."/>
            <person name="Morono Y."/>
            <person name="Uchiyama I."/>
            <person name="Ito T."/>
            <person name="Fujiyama A."/>
            <person name="Inagaki F."/>
            <person name="Takami H."/>
        </authorList>
    </citation>
    <scope>NUCLEOTIDE SEQUENCE</scope>
    <source>
        <strain evidence="1">Expedition CK06-06</strain>
    </source>
</reference>
<name>X1RC06_9ZZZZ</name>
<organism evidence="1">
    <name type="scientific">marine sediment metagenome</name>
    <dbReference type="NCBI Taxonomy" id="412755"/>
    <lineage>
        <taxon>unclassified sequences</taxon>
        <taxon>metagenomes</taxon>
        <taxon>ecological metagenomes</taxon>
    </lineage>
</organism>